<organism evidence="1">
    <name type="scientific">Klebsiella pneumoniae</name>
    <dbReference type="NCBI Taxonomy" id="573"/>
    <lineage>
        <taxon>Bacteria</taxon>
        <taxon>Pseudomonadati</taxon>
        <taxon>Pseudomonadota</taxon>
        <taxon>Gammaproteobacteria</taxon>
        <taxon>Enterobacterales</taxon>
        <taxon>Enterobacteriaceae</taxon>
        <taxon>Klebsiella/Raoultella group</taxon>
        <taxon>Klebsiella</taxon>
        <taxon>Klebsiella pneumoniae complex</taxon>
    </lineage>
</organism>
<gene>
    <name evidence="1" type="ORF">SAMEA4873646_05391</name>
</gene>
<name>A0A486R9R2_KLEPN</name>
<accession>A0A486R9R2</accession>
<sequence length="103" mass="11647">MAPNYGQIFECLKSMYEVESDDSVWEILNQSDDPVEEIAKALKLLGNPNVGLEWGADGEPNFYTLLRNGKWFAKVQLNGELSAHQQEAFLNTFSTKHERTPNA</sequence>
<proteinExistence type="predicted"/>
<dbReference type="EMBL" id="CAAHCP010000048">
    <property type="protein sequence ID" value="VGL98533.1"/>
    <property type="molecule type" value="Genomic_DNA"/>
</dbReference>
<reference evidence="1" key="1">
    <citation type="submission" date="2019-03" db="EMBL/GenBank/DDBJ databases">
        <authorList>
            <consortium name="Pathogen Informatics"/>
        </authorList>
    </citation>
    <scope>NUCLEOTIDE SEQUENCE</scope>
    <source>
        <strain evidence="1">5012STDY7626444</strain>
    </source>
</reference>
<evidence type="ECO:0000313" key="1">
    <source>
        <dbReference type="EMBL" id="VGL98533.1"/>
    </source>
</evidence>
<protein>
    <submittedName>
        <fullName evidence="1">Uncharacterized protein</fullName>
    </submittedName>
</protein>
<dbReference type="RefSeq" id="WP_058688426.1">
    <property type="nucleotide sequence ID" value="NZ_JAGYCC010000023.1"/>
</dbReference>
<dbReference type="AlphaFoldDB" id="A0A486R9R2"/>